<accession>G8R5F1</accession>
<proteinExistence type="predicted"/>
<gene>
    <name evidence="1" type="ordered locus">Oweho_2252</name>
</gene>
<protein>
    <submittedName>
        <fullName evidence="1">Uncharacterized protein</fullName>
    </submittedName>
</protein>
<dbReference type="STRING" id="926562.Oweho_2252"/>
<evidence type="ECO:0000313" key="2">
    <source>
        <dbReference type="Proteomes" id="UP000005631"/>
    </source>
</evidence>
<keyword evidence="2" id="KW-1185">Reference proteome</keyword>
<sequence length="192" mass="21713">MCKIHKCKQTNRVHLFRIVPLNNTFADMKQPRKDFVAVAIADYEAMSQAEQGKMIVQILEDQPILMGFITNLADDFSDEEHEALVDSAVILINAFISAGIPVELVPHQMLEEVINDRMDAYEQKAKEVEGLPEGEMIKISDSPLVFEDLKTRAVFKTKSADSDELDRQNFNVALDTIISIIERSVSITMEKK</sequence>
<evidence type="ECO:0000313" key="1">
    <source>
        <dbReference type="EMBL" id="AEV33225.1"/>
    </source>
</evidence>
<dbReference type="EMBL" id="CP003156">
    <property type="protein sequence ID" value="AEV33225.1"/>
    <property type="molecule type" value="Genomic_DNA"/>
</dbReference>
<dbReference type="Proteomes" id="UP000005631">
    <property type="component" value="Chromosome"/>
</dbReference>
<reference evidence="1 2" key="1">
    <citation type="journal article" date="2012" name="Stand. Genomic Sci.">
        <title>Genome sequence of the orange-pigmented seawater bacterium Owenweeksia hongkongensis type strain (UST20020801(T)).</title>
        <authorList>
            <person name="Riedel T."/>
            <person name="Held B."/>
            <person name="Nolan M."/>
            <person name="Lucas S."/>
            <person name="Lapidus A."/>
            <person name="Tice H."/>
            <person name="Del Rio T.G."/>
            <person name="Cheng J.F."/>
            <person name="Han C."/>
            <person name="Tapia R."/>
            <person name="Goodwin L.A."/>
            <person name="Pitluck S."/>
            <person name="Liolios K."/>
            <person name="Mavromatis K."/>
            <person name="Pagani I."/>
            <person name="Ivanova N."/>
            <person name="Mikhailova N."/>
            <person name="Pati A."/>
            <person name="Chen A."/>
            <person name="Palaniappan K."/>
            <person name="Rohde M."/>
            <person name="Tindall B.J."/>
            <person name="Detter J.C."/>
            <person name="Goker M."/>
            <person name="Woyke T."/>
            <person name="Bristow J."/>
            <person name="Eisen J.A."/>
            <person name="Markowitz V."/>
            <person name="Hugenholtz P."/>
            <person name="Klenk H.P."/>
            <person name="Kyrpides N.C."/>
        </authorList>
    </citation>
    <scope>NUCLEOTIDE SEQUENCE</scope>
    <source>
        <strain evidence="2">DSM 17368 / JCM 12287 / NRRL B-23963</strain>
    </source>
</reference>
<dbReference type="AlphaFoldDB" id="G8R5F1"/>
<organism evidence="1 2">
    <name type="scientific">Owenweeksia hongkongensis (strain DSM 17368 / CIP 108786 / JCM 12287 / NRRL B-23963 / UST20020801)</name>
    <dbReference type="NCBI Taxonomy" id="926562"/>
    <lineage>
        <taxon>Bacteria</taxon>
        <taxon>Pseudomonadati</taxon>
        <taxon>Bacteroidota</taxon>
        <taxon>Flavobacteriia</taxon>
        <taxon>Flavobacteriales</taxon>
        <taxon>Owenweeksiaceae</taxon>
        <taxon>Owenweeksia</taxon>
    </lineage>
</organism>
<name>G8R5F1_OWEHD</name>
<dbReference type="KEGG" id="oho:Oweho_2252"/>
<dbReference type="HOGENOM" id="CLU_1413939_0_0_10"/>